<name>A0A9D6QI85_UNCEI</name>
<feature type="region of interest" description="Disordered" evidence="1">
    <location>
        <begin position="1"/>
        <end position="65"/>
    </location>
</feature>
<sequence>MSLADDPDRAPDSGATVMERRAPAGLGGGAGNGAGAVPSRTGKRRAARRGSRRPARKARPFAASAHATGIPAGEALPDSAPWRDFIGRWLTAAGCAVSNAARGDWEVALAPALQKRWRRQRVRLVFDPARPTLPRGAWFTAPGSGGGRKILEAAAEEPLVARRTALVQVPGAPADGIASVCRVRGLAWGPPRLGPVRYERRVAFHCVVTLWGGLPAQESWVLLVGPDGERLEWERGDELPGVRSREGLYQISDPLAPEACDRLATRAREHLDGVLAEREQEWEHSVGRLREDELSRLAHFFSARIEEEEERSRRRTTGGEESEMEGGDATSLKLEWERRAAEVRHRWALRTEVRLWGLEEWSWPIADIEQELRAGAVRLKLESRVDVARGRPALPACPGCGSPAEMLVRARGAVACVRCAP</sequence>
<evidence type="ECO:0000313" key="2">
    <source>
        <dbReference type="EMBL" id="MBI3539017.1"/>
    </source>
</evidence>
<reference evidence="2" key="1">
    <citation type="submission" date="2020-07" db="EMBL/GenBank/DDBJ databases">
        <title>Huge and variable diversity of episymbiotic CPR bacteria and DPANN archaea in groundwater ecosystems.</title>
        <authorList>
            <person name="He C.Y."/>
            <person name="Keren R."/>
            <person name="Whittaker M."/>
            <person name="Farag I.F."/>
            <person name="Doudna J."/>
            <person name="Cate J.H.D."/>
            <person name="Banfield J.F."/>
        </authorList>
    </citation>
    <scope>NUCLEOTIDE SEQUENCE</scope>
    <source>
        <strain evidence="2">NC_groundwater_928_Pr1_S-0.2um_72_17</strain>
    </source>
</reference>
<proteinExistence type="predicted"/>
<protein>
    <submittedName>
        <fullName evidence="2">Uncharacterized protein</fullName>
    </submittedName>
</protein>
<evidence type="ECO:0000256" key="1">
    <source>
        <dbReference type="SAM" id="MobiDB-lite"/>
    </source>
</evidence>
<dbReference type="AlphaFoldDB" id="A0A9D6QI85"/>
<evidence type="ECO:0000313" key="3">
    <source>
        <dbReference type="Proteomes" id="UP000807850"/>
    </source>
</evidence>
<feature type="compositionally biased region" description="Basic and acidic residues" evidence="1">
    <location>
        <begin position="1"/>
        <end position="11"/>
    </location>
</feature>
<comment type="caution">
    <text evidence="2">The sequence shown here is derived from an EMBL/GenBank/DDBJ whole genome shotgun (WGS) entry which is preliminary data.</text>
</comment>
<dbReference type="Proteomes" id="UP000807850">
    <property type="component" value="Unassembled WGS sequence"/>
</dbReference>
<dbReference type="EMBL" id="JACQAY010000056">
    <property type="protein sequence ID" value="MBI3539017.1"/>
    <property type="molecule type" value="Genomic_DNA"/>
</dbReference>
<accession>A0A9D6QI85</accession>
<feature type="compositionally biased region" description="Gly residues" evidence="1">
    <location>
        <begin position="25"/>
        <end position="34"/>
    </location>
</feature>
<feature type="region of interest" description="Disordered" evidence="1">
    <location>
        <begin position="308"/>
        <end position="329"/>
    </location>
</feature>
<feature type="compositionally biased region" description="Basic residues" evidence="1">
    <location>
        <begin position="41"/>
        <end position="59"/>
    </location>
</feature>
<gene>
    <name evidence="2" type="ORF">HY076_01930</name>
</gene>
<organism evidence="2 3">
    <name type="scientific">Eiseniibacteriota bacterium</name>
    <dbReference type="NCBI Taxonomy" id="2212470"/>
    <lineage>
        <taxon>Bacteria</taxon>
        <taxon>Candidatus Eiseniibacteriota</taxon>
    </lineage>
</organism>